<organism evidence="2 3">
    <name type="scientific">Tuber borchii</name>
    <name type="common">White truffle</name>
    <dbReference type="NCBI Taxonomy" id="42251"/>
    <lineage>
        <taxon>Eukaryota</taxon>
        <taxon>Fungi</taxon>
        <taxon>Dikarya</taxon>
        <taxon>Ascomycota</taxon>
        <taxon>Pezizomycotina</taxon>
        <taxon>Pezizomycetes</taxon>
        <taxon>Pezizales</taxon>
        <taxon>Tuberaceae</taxon>
        <taxon>Tuber</taxon>
    </lineage>
</organism>
<accession>A0A2T6ZAN8</accession>
<evidence type="ECO:0000313" key="2">
    <source>
        <dbReference type="EMBL" id="PUU72506.1"/>
    </source>
</evidence>
<comment type="caution">
    <text evidence="2">The sequence shown here is derived from an EMBL/GenBank/DDBJ whole genome shotgun (WGS) entry which is preliminary data.</text>
</comment>
<gene>
    <name evidence="2" type="ORF">B9Z19DRAFT_660373</name>
</gene>
<name>A0A2T6ZAN8_TUBBO</name>
<keyword evidence="1" id="KW-0812">Transmembrane</keyword>
<dbReference type="Proteomes" id="UP000244722">
    <property type="component" value="Unassembled WGS sequence"/>
</dbReference>
<feature type="transmembrane region" description="Helical" evidence="1">
    <location>
        <begin position="111"/>
        <end position="129"/>
    </location>
</feature>
<proteinExistence type="predicted"/>
<keyword evidence="1" id="KW-0472">Membrane</keyword>
<evidence type="ECO:0000256" key="1">
    <source>
        <dbReference type="SAM" id="Phobius"/>
    </source>
</evidence>
<dbReference type="AlphaFoldDB" id="A0A2T6ZAN8"/>
<sequence length="131" mass="15352">MQVCVGIFVLVWRFRDFSFLFHILETEGRWLMRGLALNQFVLDGIATLDWRGIIEEKTAKKIAVVMGRRKQQKRRRSHFSLFSSSSILLNISLPPIVSCCIILSLSPGFNFFLYFLLLFFLFFSFLWGTNM</sequence>
<feature type="transmembrane region" description="Helical" evidence="1">
    <location>
        <begin position="79"/>
        <end position="105"/>
    </location>
</feature>
<protein>
    <submittedName>
        <fullName evidence="2">Uncharacterized protein</fullName>
    </submittedName>
</protein>
<keyword evidence="1" id="KW-1133">Transmembrane helix</keyword>
<evidence type="ECO:0000313" key="3">
    <source>
        <dbReference type="Proteomes" id="UP000244722"/>
    </source>
</evidence>
<keyword evidence="3" id="KW-1185">Reference proteome</keyword>
<dbReference type="EMBL" id="NESQ01000517">
    <property type="protein sequence ID" value="PUU72506.1"/>
    <property type="molecule type" value="Genomic_DNA"/>
</dbReference>
<reference evidence="2 3" key="1">
    <citation type="submission" date="2017-04" db="EMBL/GenBank/DDBJ databases">
        <title>Draft genome sequence of Tuber borchii Vittad., a whitish edible truffle.</title>
        <authorList>
            <consortium name="DOE Joint Genome Institute"/>
            <person name="Murat C."/>
            <person name="Kuo A."/>
            <person name="Barry K.W."/>
            <person name="Clum A."/>
            <person name="Dockter R.B."/>
            <person name="Fauchery L."/>
            <person name="Iotti M."/>
            <person name="Kohler A."/>
            <person name="Labutti K."/>
            <person name="Lindquist E.A."/>
            <person name="Lipzen A."/>
            <person name="Ohm R.A."/>
            <person name="Wang M."/>
            <person name="Grigoriev I.V."/>
            <person name="Zambonelli A."/>
            <person name="Martin F.M."/>
        </authorList>
    </citation>
    <scope>NUCLEOTIDE SEQUENCE [LARGE SCALE GENOMIC DNA]</scope>
    <source>
        <strain evidence="2 3">Tbo3840</strain>
    </source>
</reference>